<comment type="caution">
    <text evidence="1">The sequence shown here is derived from an EMBL/GenBank/DDBJ whole genome shotgun (WGS) entry which is preliminary data.</text>
</comment>
<dbReference type="AlphaFoldDB" id="A0AA88J9R0"/>
<keyword evidence="3" id="KW-1185">Reference proteome</keyword>
<sequence>MASKLPRVVPTCHEGGFGPWFELDWTGCPNHSMAARHDMYTHVNKVMAYVRWVFTVVWAYLTIKCTATRETFFAMAFGIESVILTEVGLLSLRVENYDEESSAEQLMPELDLIEKKRQQTLIRTVTCN</sequence>
<dbReference type="Proteomes" id="UP001187192">
    <property type="component" value="Unassembled WGS sequence"/>
</dbReference>
<name>A0AA88J9R0_FICCA</name>
<evidence type="ECO:0000313" key="1">
    <source>
        <dbReference type="EMBL" id="GMN66110.1"/>
    </source>
</evidence>
<evidence type="ECO:0000313" key="3">
    <source>
        <dbReference type="Proteomes" id="UP001187192"/>
    </source>
</evidence>
<dbReference type="EMBL" id="BTGU01000288">
    <property type="protein sequence ID" value="GMN66110.1"/>
    <property type="molecule type" value="Genomic_DNA"/>
</dbReference>
<proteinExistence type="predicted"/>
<reference evidence="1" key="1">
    <citation type="submission" date="2023-07" db="EMBL/GenBank/DDBJ databases">
        <title>draft genome sequence of fig (Ficus carica).</title>
        <authorList>
            <person name="Takahashi T."/>
            <person name="Nishimura K."/>
        </authorList>
    </citation>
    <scope>NUCLEOTIDE SEQUENCE</scope>
</reference>
<dbReference type="EMBL" id="BTGU01000289">
    <property type="protein sequence ID" value="GMN66118.1"/>
    <property type="molecule type" value="Genomic_DNA"/>
</dbReference>
<evidence type="ECO:0000313" key="2">
    <source>
        <dbReference type="EMBL" id="GMN66118.1"/>
    </source>
</evidence>
<accession>A0AA88J9R0</accession>
<organism evidence="1 3">
    <name type="scientific">Ficus carica</name>
    <name type="common">Common fig</name>
    <dbReference type="NCBI Taxonomy" id="3494"/>
    <lineage>
        <taxon>Eukaryota</taxon>
        <taxon>Viridiplantae</taxon>
        <taxon>Streptophyta</taxon>
        <taxon>Embryophyta</taxon>
        <taxon>Tracheophyta</taxon>
        <taxon>Spermatophyta</taxon>
        <taxon>Magnoliopsida</taxon>
        <taxon>eudicotyledons</taxon>
        <taxon>Gunneridae</taxon>
        <taxon>Pentapetalae</taxon>
        <taxon>rosids</taxon>
        <taxon>fabids</taxon>
        <taxon>Rosales</taxon>
        <taxon>Moraceae</taxon>
        <taxon>Ficeae</taxon>
        <taxon>Ficus</taxon>
    </lineage>
</organism>
<protein>
    <submittedName>
        <fullName evidence="1">Uncharacterized protein</fullName>
    </submittedName>
</protein>
<gene>
    <name evidence="1" type="ORF">TIFTF001_035170</name>
    <name evidence="2" type="ORF">TIFTF001_035193</name>
</gene>